<accession>A0ABV6LIM3</accession>
<evidence type="ECO:0000256" key="2">
    <source>
        <dbReference type="ARBA" id="ARBA00022553"/>
    </source>
</evidence>
<evidence type="ECO:0000259" key="10">
    <source>
        <dbReference type="PROSITE" id="PS51755"/>
    </source>
</evidence>
<keyword evidence="4" id="KW-0805">Transcription regulation</keyword>
<evidence type="ECO:0000256" key="7">
    <source>
        <dbReference type="PROSITE-ProRule" id="PRU00169"/>
    </source>
</evidence>
<keyword evidence="5 8" id="KW-0238">DNA-binding</keyword>
<feature type="domain" description="OmpR/PhoB-type" evidence="10">
    <location>
        <begin position="137"/>
        <end position="236"/>
    </location>
</feature>
<evidence type="ECO:0000256" key="4">
    <source>
        <dbReference type="ARBA" id="ARBA00023015"/>
    </source>
</evidence>
<reference evidence="11 12" key="1">
    <citation type="submission" date="2024-09" db="EMBL/GenBank/DDBJ databases">
        <authorList>
            <person name="Sun Q."/>
            <person name="Mori K."/>
        </authorList>
    </citation>
    <scope>NUCLEOTIDE SEQUENCE [LARGE SCALE GENOMIC DNA]</scope>
    <source>
        <strain evidence="11 12">NCAIM B.02529</strain>
    </source>
</reference>
<dbReference type="InterPro" id="IPR039420">
    <property type="entry name" value="WalR-like"/>
</dbReference>
<dbReference type="Gene3D" id="3.40.50.2300">
    <property type="match status" value="1"/>
</dbReference>
<dbReference type="EMBL" id="JBHLTP010000002">
    <property type="protein sequence ID" value="MFC0522231.1"/>
    <property type="molecule type" value="Genomic_DNA"/>
</dbReference>
<dbReference type="PANTHER" id="PTHR48111">
    <property type="entry name" value="REGULATOR OF RPOS"/>
    <property type="match status" value="1"/>
</dbReference>
<dbReference type="PROSITE" id="PS51755">
    <property type="entry name" value="OMPR_PHOB"/>
    <property type="match status" value="1"/>
</dbReference>
<dbReference type="InterPro" id="IPR001867">
    <property type="entry name" value="OmpR/PhoB-type_DNA-bd"/>
</dbReference>
<comment type="caution">
    <text evidence="11">The sequence shown here is derived from an EMBL/GenBank/DDBJ whole genome shotgun (WGS) entry which is preliminary data.</text>
</comment>
<dbReference type="Pfam" id="PF00486">
    <property type="entry name" value="Trans_reg_C"/>
    <property type="match status" value="1"/>
</dbReference>
<dbReference type="Gene3D" id="1.10.10.10">
    <property type="entry name" value="Winged helix-like DNA-binding domain superfamily/Winged helix DNA-binding domain"/>
    <property type="match status" value="1"/>
</dbReference>
<feature type="domain" description="Response regulatory" evidence="9">
    <location>
        <begin position="6"/>
        <end position="120"/>
    </location>
</feature>
<dbReference type="Gene3D" id="6.10.250.690">
    <property type="match status" value="1"/>
</dbReference>
<comment type="subcellular location">
    <subcellularLocation>
        <location evidence="1">Cytoplasm</location>
    </subcellularLocation>
</comment>
<gene>
    <name evidence="11" type="ORF">ACFFGV_01335</name>
</gene>
<feature type="DNA-binding region" description="OmpR/PhoB-type" evidence="8">
    <location>
        <begin position="137"/>
        <end position="236"/>
    </location>
</feature>
<dbReference type="SUPFAM" id="SSF52172">
    <property type="entry name" value="CheY-like"/>
    <property type="match status" value="1"/>
</dbReference>
<keyword evidence="12" id="KW-1185">Reference proteome</keyword>
<evidence type="ECO:0000256" key="1">
    <source>
        <dbReference type="ARBA" id="ARBA00004496"/>
    </source>
</evidence>
<dbReference type="PROSITE" id="PS50110">
    <property type="entry name" value="RESPONSE_REGULATORY"/>
    <property type="match status" value="1"/>
</dbReference>
<dbReference type="SUPFAM" id="SSF46894">
    <property type="entry name" value="C-terminal effector domain of the bipartite response regulators"/>
    <property type="match status" value="1"/>
</dbReference>
<proteinExistence type="predicted"/>
<dbReference type="InterPro" id="IPR036388">
    <property type="entry name" value="WH-like_DNA-bd_sf"/>
</dbReference>
<evidence type="ECO:0000256" key="5">
    <source>
        <dbReference type="ARBA" id="ARBA00023125"/>
    </source>
</evidence>
<dbReference type="PANTHER" id="PTHR48111:SF59">
    <property type="entry name" value="TRANSCRIPTIONAL REGULATORY PROTEIN BAER"/>
    <property type="match status" value="1"/>
</dbReference>
<dbReference type="Proteomes" id="UP001589836">
    <property type="component" value="Unassembled WGS sequence"/>
</dbReference>
<dbReference type="Pfam" id="PF00072">
    <property type="entry name" value="Response_reg"/>
    <property type="match status" value="1"/>
</dbReference>
<keyword evidence="6" id="KW-0804">Transcription</keyword>
<keyword evidence="2 7" id="KW-0597">Phosphoprotein</keyword>
<organism evidence="11 12">
    <name type="scientific">Pontibacillus salicampi</name>
    <dbReference type="NCBI Taxonomy" id="1449801"/>
    <lineage>
        <taxon>Bacteria</taxon>
        <taxon>Bacillati</taxon>
        <taxon>Bacillota</taxon>
        <taxon>Bacilli</taxon>
        <taxon>Bacillales</taxon>
        <taxon>Bacillaceae</taxon>
        <taxon>Pontibacillus</taxon>
    </lineage>
</organism>
<dbReference type="SMART" id="SM00448">
    <property type="entry name" value="REC"/>
    <property type="match status" value="1"/>
</dbReference>
<dbReference type="SMART" id="SM00862">
    <property type="entry name" value="Trans_reg_C"/>
    <property type="match status" value="1"/>
</dbReference>
<dbReference type="CDD" id="cd00383">
    <property type="entry name" value="trans_reg_C"/>
    <property type="match status" value="1"/>
</dbReference>
<name>A0ABV6LIM3_9BACI</name>
<evidence type="ECO:0000256" key="3">
    <source>
        <dbReference type="ARBA" id="ARBA00023012"/>
    </source>
</evidence>
<evidence type="ECO:0000259" key="9">
    <source>
        <dbReference type="PROSITE" id="PS50110"/>
    </source>
</evidence>
<sequence length="238" mass="26677">MMEQTKILFVDDDQAIRESVTSYLSNEQFELLEASEGKEAIDIISATAVDLVLLDMMMPGMDGMTCLREIRYNFPALPVIILTAKTDEIDTLLALEMGADDYITKPFSIREVTARVKTLLRRKEVYKGTEVESSRGVEWIERGPVSIDPAAFEVKVNGESLKLTPTEFTLLHTLAEKPERVFSRMQLLSRAMGDAYLQYDRSIDTHMSNLRKKLSDALGEKAPIVTVHGVGYKYGASS</sequence>
<evidence type="ECO:0000256" key="8">
    <source>
        <dbReference type="PROSITE-ProRule" id="PRU01091"/>
    </source>
</evidence>
<dbReference type="RefSeq" id="WP_377344759.1">
    <property type="nucleotide sequence ID" value="NZ_JBHLTP010000002.1"/>
</dbReference>
<keyword evidence="3" id="KW-0902">Two-component regulatory system</keyword>
<evidence type="ECO:0000256" key="6">
    <source>
        <dbReference type="ARBA" id="ARBA00023163"/>
    </source>
</evidence>
<evidence type="ECO:0000313" key="12">
    <source>
        <dbReference type="Proteomes" id="UP001589836"/>
    </source>
</evidence>
<feature type="modified residue" description="4-aspartylphosphate" evidence="7">
    <location>
        <position position="55"/>
    </location>
</feature>
<evidence type="ECO:0000313" key="11">
    <source>
        <dbReference type="EMBL" id="MFC0522231.1"/>
    </source>
</evidence>
<protein>
    <submittedName>
        <fullName evidence="11">Response regulator transcription factor</fullName>
    </submittedName>
</protein>
<dbReference type="InterPro" id="IPR016032">
    <property type="entry name" value="Sig_transdc_resp-reg_C-effctor"/>
</dbReference>
<dbReference type="InterPro" id="IPR011006">
    <property type="entry name" value="CheY-like_superfamily"/>
</dbReference>
<dbReference type="InterPro" id="IPR001789">
    <property type="entry name" value="Sig_transdc_resp-reg_receiver"/>
</dbReference>